<dbReference type="EMBL" id="JAHYIQ010000017">
    <property type="protein sequence ID" value="KAK1125004.1"/>
    <property type="molecule type" value="Genomic_DNA"/>
</dbReference>
<keyword evidence="4" id="KW-1185">Reference proteome</keyword>
<evidence type="ECO:0000313" key="3">
    <source>
        <dbReference type="EMBL" id="KAK1125004.1"/>
    </source>
</evidence>
<reference evidence="3" key="1">
    <citation type="submission" date="2021-10" db="EMBL/GenBank/DDBJ databases">
        <title>Melipona bicolor Genome sequencing and assembly.</title>
        <authorList>
            <person name="Araujo N.S."/>
            <person name="Arias M.C."/>
        </authorList>
    </citation>
    <scope>NUCLEOTIDE SEQUENCE</scope>
    <source>
        <strain evidence="3">USP_2M_L1-L4_2017</strain>
        <tissue evidence="3">Whole body</tissue>
    </source>
</reference>
<organism evidence="3 4">
    <name type="scientific">Melipona bicolor</name>
    <dbReference type="NCBI Taxonomy" id="60889"/>
    <lineage>
        <taxon>Eukaryota</taxon>
        <taxon>Metazoa</taxon>
        <taxon>Ecdysozoa</taxon>
        <taxon>Arthropoda</taxon>
        <taxon>Hexapoda</taxon>
        <taxon>Insecta</taxon>
        <taxon>Pterygota</taxon>
        <taxon>Neoptera</taxon>
        <taxon>Endopterygota</taxon>
        <taxon>Hymenoptera</taxon>
        <taxon>Apocrita</taxon>
        <taxon>Aculeata</taxon>
        <taxon>Apoidea</taxon>
        <taxon>Anthophila</taxon>
        <taxon>Apidae</taxon>
        <taxon>Melipona</taxon>
    </lineage>
</organism>
<sequence length="223" mass="25608">MDRTPLGTLPYYARETSPVARTTVVVVVVVVVVAEFALQTRRRVAEFRHVAHPCERFERLKRKILNICSGVQRLRILIETSRVVLRTIEHNENPLVASWMTTSLCDEEARATAATFENRTWRDESRTRFISSPPVCQRLNSATPKNLSERILELFGEIRRVRVESSAAEDDDRNKAEIYQIDAGATSGNEGKPVWSVRVTGLVSAPEKRQKKRQWRQGDHRRE</sequence>
<keyword evidence="2" id="KW-0812">Transmembrane</keyword>
<dbReference type="Proteomes" id="UP001177670">
    <property type="component" value="Unassembled WGS sequence"/>
</dbReference>
<name>A0AA40KLP7_9HYME</name>
<feature type="transmembrane region" description="Helical" evidence="2">
    <location>
        <begin position="20"/>
        <end position="38"/>
    </location>
</feature>
<keyword evidence="2" id="KW-0472">Membrane</keyword>
<feature type="region of interest" description="Disordered" evidence="1">
    <location>
        <begin position="201"/>
        <end position="223"/>
    </location>
</feature>
<proteinExistence type="predicted"/>
<keyword evidence="2" id="KW-1133">Transmembrane helix</keyword>
<evidence type="ECO:0000256" key="2">
    <source>
        <dbReference type="SAM" id="Phobius"/>
    </source>
</evidence>
<gene>
    <name evidence="3" type="ORF">K0M31_006341</name>
</gene>
<evidence type="ECO:0000313" key="4">
    <source>
        <dbReference type="Proteomes" id="UP001177670"/>
    </source>
</evidence>
<dbReference type="AlphaFoldDB" id="A0AA40KLP7"/>
<accession>A0AA40KLP7</accession>
<evidence type="ECO:0000256" key="1">
    <source>
        <dbReference type="SAM" id="MobiDB-lite"/>
    </source>
</evidence>
<comment type="caution">
    <text evidence="3">The sequence shown here is derived from an EMBL/GenBank/DDBJ whole genome shotgun (WGS) entry which is preliminary data.</text>
</comment>
<protein>
    <submittedName>
        <fullName evidence="3">Uncharacterized protein</fullName>
    </submittedName>
</protein>